<dbReference type="Gene3D" id="1.10.10.10">
    <property type="entry name" value="Winged helix-like DNA-binding domain superfamily/Winged helix DNA-binding domain"/>
    <property type="match status" value="1"/>
</dbReference>
<dbReference type="EMBL" id="AZEY01000020">
    <property type="protein sequence ID" value="KRL69137.1"/>
    <property type="molecule type" value="Genomic_DNA"/>
</dbReference>
<dbReference type="InterPro" id="IPR036390">
    <property type="entry name" value="WH_DNA-bd_sf"/>
</dbReference>
<dbReference type="Proteomes" id="UP000052013">
    <property type="component" value="Unassembled WGS sequence"/>
</dbReference>
<keyword evidence="4" id="KW-0804">Transcription</keyword>
<dbReference type="SUPFAM" id="SSF46785">
    <property type="entry name" value="Winged helix' DNA-binding domain"/>
    <property type="match status" value="1"/>
</dbReference>
<dbReference type="PRINTS" id="PR00039">
    <property type="entry name" value="HTHLYSR"/>
</dbReference>
<protein>
    <submittedName>
        <fullName evidence="6">Transcription regulator</fullName>
    </submittedName>
</protein>
<sequence>MNLRHLIFFRELAHTQHMARAAENLGISQPSLSYAIKKLESELGVPLFEPEGRNIRLTPLGKVYLKYINESLDMLSDGNTLIKELINPNEGHVNLGFTYTLGQRLVPELLTEFKKNPDNEKISFTLGQSYSAHLLQDLNTEKYDIVLSSHVDKLGDQDADRLFKFYPIVQQEIKLAVPAGHPLAKKEHVVLADLGKYPMIIFSQNSGLRPLIDKILAQEDVRPEITYQIEEDHTIAGFVKYGMGIALIPNLPQLDTKKVVLRTIENNALKHELFLAIKRDHFLTPSVQRFERFVREYCQKQFTEKGVFI</sequence>
<dbReference type="Pfam" id="PF03466">
    <property type="entry name" value="LysR_substrate"/>
    <property type="match status" value="1"/>
</dbReference>
<evidence type="ECO:0000256" key="4">
    <source>
        <dbReference type="ARBA" id="ARBA00023163"/>
    </source>
</evidence>
<keyword evidence="2" id="KW-0805">Transcription regulation</keyword>
<dbReference type="InterPro" id="IPR005119">
    <property type="entry name" value="LysR_subst-bd"/>
</dbReference>
<dbReference type="PANTHER" id="PTHR30346:SF28">
    <property type="entry name" value="HTH-TYPE TRANSCRIPTIONAL REGULATOR CYNR"/>
    <property type="match status" value="1"/>
</dbReference>
<reference evidence="6 7" key="1">
    <citation type="journal article" date="2015" name="Genome Announc.">
        <title>Expanding the biotechnology potential of lactobacilli through comparative genomics of 213 strains and associated genera.</title>
        <authorList>
            <person name="Sun Z."/>
            <person name="Harris H.M."/>
            <person name="McCann A."/>
            <person name="Guo C."/>
            <person name="Argimon S."/>
            <person name="Zhang W."/>
            <person name="Yang X."/>
            <person name="Jeffery I.B."/>
            <person name="Cooney J.C."/>
            <person name="Kagawa T.F."/>
            <person name="Liu W."/>
            <person name="Song Y."/>
            <person name="Salvetti E."/>
            <person name="Wrobel A."/>
            <person name="Rasinkangas P."/>
            <person name="Parkhill J."/>
            <person name="Rea M.C."/>
            <person name="O'Sullivan O."/>
            <person name="Ritari J."/>
            <person name="Douillard F.P."/>
            <person name="Paul Ross R."/>
            <person name="Yang R."/>
            <person name="Briner A.E."/>
            <person name="Felis G.E."/>
            <person name="de Vos W.M."/>
            <person name="Barrangou R."/>
            <person name="Klaenhammer T.R."/>
            <person name="Caufield P.W."/>
            <person name="Cui Y."/>
            <person name="Zhang H."/>
            <person name="O'Toole P.W."/>
        </authorList>
    </citation>
    <scope>NUCLEOTIDE SEQUENCE [LARGE SCALE GENOMIC DNA]</scope>
    <source>
        <strain evidence="6 7">DSM 14421</strain>
    </source>
</reference>
<keyword evidence="3" id="KW-0238">DNA-binding</keyword>
<dbReference type="AlphaFoldDB" id="A0A0R1SIW3"/>
<dbReference type="PANTHER" id="PTHR30346">
    <property type="entry name" value="TRANSCRIPTIONAL DUAL REGULATOR HCAR-RELATED"/>
    <property type="match status" value="1"/>
</dbReference>
<evidence type="ECO:0000313" key="6">
    <source>
        <dbReference type="EMBL" id="KRL69137.1"/>
    </source>
</evidence>
<feature type="domain" description="HTH lysR-type" evidence="5">
    <location>
        <begin position="1"/>
        <end position="58"/>
    </location>
</feature>
<dbReference type="SUPFAM" id="SSF53850">
    <property type="entry name" value="Periplasmic binding protein-like II"/>
    <property type="match status" value="1"/>
</dbReference>
<accession>A0A0R1SIW3</accession>
<dbReference type="PATRIC" id="fig|1423739.3.peg.2452"/>
<dbReference type="Gene3D" id="3.40.190.290">
    <property type="match status" value="1"/>
</dbReference>
<gene>
    <name evidence="6" type="ORF">FC85_GL002359</name>
</gene>
<comment type="caution">
    <text evidence="6">The sequence shown here is derived from an EMBL/GenBank/DDBJ whole genome shotgun (WGS) entry which is preliminary data.</text>
</comment>
<dbReference type="FunFam" id="1.10.10.10:FF:000001">
    <property type="entry name" value="LysR family transcriptional regulator"/>
    <property type="match status" value="1"/>
</dbReference>
<dbReference type="GO" id="GO:0032993">
    <property type="term" value="C:protein-DNA complex"/>
    <property type="evidence" value="ECO:0007669"/>
    <property type="project" value="TreeGrafter"/>
</dbReference>
<name>A0A0R1SIW3_9LACO</name>
<evidence type="ECO:0000256" key="1">
    <source>
        <dbReference type="ARBA" id="ARBA00009437"/>
    </source>
</evidence>
<dbReference type="RefSeq" id="WP_057863981.1">
    <property type="nucleotide sequence ID" value="NZ_AZEY01000020.1"/>
</dbReference>
<dbReference type="GO" id="GO:0003700">
    <property type="term" value="F:DNA-binding transcription factor activity"/>
    <property type="evidence" value="ECO:0007669"/>
    <property type="project" value="InterPro"/>
</dbReference>
<dbReference type="InterPro" id="IPR036388">
    <property type="entry name" value="WH-like_DNA-bd_sf"/>
</dbReference>
<evidence type="ECO:0000256" key="3">
    <source>
        <dbReference type="ARBA" id="ARBA00023125"/>
    </source>
</evidence>
<dbReference type="Pfam" id="PF00126">
    <property type="entry name" value="HTH_1"/>
    <property type="match status" value="1"/>
</dbReference>
<evidence type="ECO:0000256" key="2">
    <source>
        <dbReference type="ARBA" id="ARBA00023015"/>
    </source>
</evidence>
<evidence type="ECO:0000313" key="7">
    <source>
        <dbReference type="Proteomes" id="UP000052013"/>
    </source>
</evidence>
<dbReference type="PROSITE" id="PS50931">
    <property type="entry name" value="HTH_LYSR"/>
    <property type="match status" value="1"/>
</dbReference>
<evidence type="ECO:0000259" key="5">
    <source>
        <dbReference type="PROSITE" id="PS50931"/>
    </source>
</evidence>
<proteinExistence type="inferred from homology"/>
<comment type="similarity">
    <text evidence="1">Belongs to the LysR transcriptional regulatory family.</text>
</comment>
<dbReference type="GO" id="GO:0003677">
    <property type="term" value="F:DNA binding"/>
    <property type="evidence" value="ECO:0007669"/>
    <property type="project" value="UniProtKB-KW"/>
</dbReference>
<dbReference type="STRING" id="1423739.FC85_GL002359"/>
<dbReference type="InterPro" id="IPR000847">
    <property type="entry name" value="LysR_HTH_N"/>
</dbReference>
<organism evidence="6 7">
    <name type="scientific">Lentilactobacillus diolivorans DSM 14421</name>
    <dbReference type="NCBI Taxonomy" id="1423739"/>
    <lineage>
        <taxon>Bacteria</taxon>
        <taxon>Bacillati</taxon>
        <taxon>Bacillota</taxon>
        <taxon>Bacilli</taxon>
        <taxon>Lactobacillales</taxon>
        <taxon>Lactobacillaceae</taxon>
        <taxon>Lentilactobacillus</taxon>
    </lineage>
</organism>